<evidence type="ECO:0000313" key="4">
    <source>
        <dbReference type="EMBL" id="KAF5400716.1"/>
    </source>
</evidence>
<evidence type="ECO:0000256" key="1">
    <source>
        <dbReference type="ARBA" id="ARBA00006271"/>
    </source>
</evidence>
<dbReference type="AlphaFoldDB" id="A0A8J4WHN1"/>
<gene>
    <name evidence="4" type="ORF">PHET_05818</name>
</gene>
<accession>A0A8J4WHN1</accession>
<dbReference type="InterPro" id="IPR045076">
    <property type="entry name" value="MutS"/>
</dbReference>
<dbReference type="GO" id="GO:0030983">
    <property type="term" value="F:mismatched DNA binding"/>
    <property type="evidence" value="ECO:0007669"/>
    <property type="project" value="InterPro"/>
</dbReference>
<dbReference type="InterPro" id="IPR007696">
    <property type="entry name" value="DNA_mismatch_repair_MutS_core"/>
</dbReference>
<dbReference type="InterPro" id="IPR027417">
    <property type="entry name" value="P-loop_NTPase"/>
</dbReference>
<dbReference type="GO" id="GO:0140664">
    <property type="term" value="F:ATP-dependent DNA damage sensor activity"/>
    <property type="evidence" value="ECO:0007669"/>
    <property type="project" value="InterPro"/>
</dbReference>
<dbReference type="Pfam" id="PF05192">
    <property type="entry name" value="MutS_III"/>
    <property type="match status" value="1"/>
</dbReference>
<evidence type="ECO:0000259" key="3">
    <source>
        <dbReference type="SMART" id="SM00533"/>
    </source>
</evidence>
<comment type="caution">
    <text evidence="4">The sequence shown here is derived from an EMBL/GenBank/DDBJ whole genome shotgun (WGS) entry which is preliminary data.</text>
</comment>
<comment type="similarity">
    <text evidence="1">Belongs to the DNA mismatch repair MutS family.</text>
</comment>
<feature type="coiled-coil region" evidence="2">
    <location>
        <begin position="306"/>
        <end position="333"/>
    </location>
</feature>
<dbReference type="SUPFAM" id="SSF52540">
    <property type="entry name" value="P-loop containing nucleoside triphosphate hydrolases"/>
    <property type="match status" value="1"/>
</dbReference>
<dbReference type="GO" id="GO:0005524">
    <property type="term" value="F:ATP binding"/>
    <property type="evidence" value="ECO:0007669"/>
    <property type="project" value="InterPro"/>
</dbReference>
<name>A0A8J4WHN1_9TREM</name>
<sequence>MVLLFTPDKTEFCVLPNRFFSSTNFTSSILSMNFPTIKHLETTEEKEMFVRSLFPPDCNQICKSISALVQFLGNHEAPIELDIFNVPLNVLDIQILNVNDVIYMDGVAMKYLHIFNPKYFGNNLLGGRKCSAKLNNEISIFKFFNVCLTKLGRTTLEQWMRSPLQDVEKINQRLNAIEFLLKTANGTLLKSIRSTLRKVENIPRIFYRMQQSSALPNDWKNLMQSLMSLEQLIGICATHAGELYPVRQLTQEAFEIESLSVIQMWMVRIIDFEAIQKQHRFSVNQGLDSVLDEWIQTYRCLPDLLSQLAEEELKKLREDINSETAIMHRLQDRILEHSKHILRAHQFAAEMDCLCAFAQAASSMKGVRPKLVQESLIRITNGWHPIQQLLSIDTIRNSFSSGGNHGRTTLVTGPNASGKSIYLKQVISNISDWADNLPQPNWKFRPRGKGYHWTSRRNIRNKRRRLQPKRLLRLLT</sequence>
<evidence type="ECO:0000256" key="2">
    <source>
        <dbReference type="SAM" id="Coils"/>
    </source>
</evidence>
<dbReference type="GO" id="GO:0051026">
    <property type="term" value="P:chiasma assembly"/>
    <property type="evidence" value="ECO:0007669"/>
    <property type="project" value="TreeGrafter"/>
</dbReference>
<protein>
    <recommendedName>
        <fullName evidence="3">DNA mismatch repair protein MutS core domain-containing protein</fullName>
    </recommendedName>
</protein>
<dbReference type="InterPro" id="IPR036187">
    <property type="entry name" value="DNA_mismatch_repair_MutS_sf"/>
</dbReference>
<dbReference type="PANTHER" id="PTHR11361">
    <property type="entry name" value="DNA MISMATCH REPAIR PROTEIN MUTS FAMILY MEMBER"/>
    <property type="match status" value="1"/>
</dbReference>
<evidence type="ECO:0000313" key="5">
    <source>
        <dbReference type="Proteomes" id="UP000748531"/>
    </source>
</evidence>
<dbReference type="PANTHER" id="PTHR11361:SF20">
    <property type="entry name" value="MUTS PROTEIN HOMOLOG 5"/>
    <property type="match status" value="1"/>
</dbReference>
<dbReference type="GO" id="GO:0005634">
    <property type="term" value="C:nucleus"/>
    <property type="evidence" value="ECO:0007669"/>
    <property type="project" value="TreeGrafter"/>
</dbReference>
<dbReference type="Gene3D" id="3.40.50.300">
    <property type="entry name" value="P-loop containing nucleotide triphosphate hydrolases"/>
    <property type="match status" value="1"/>
</dbReference>
<dbReference type="SUPFAM" id="SSF48334">
    <property type="entry name" value="DNA repair protein MutS, domain III"/>
    <property type="match status" value="1"/>
</dbReference>
<dbReference type="Proteomes" id="UP000748531">
    <property type="component" value="Unassembled WGS sequence"/>
</dbReference>
<feature type="domain" description="DNA mismatch repair protein MutS core" evidence="3">
    <location>
        <begin position="135"/>
        <end position="390"/>
    </location>
</feature>
<dbReference type="GO" id="GO:0006298">
    <property type="term" value="P:mismatch repair"/>
    <property type="evidence" value="ECO:0007669"/>
    <property type="project" value="InterPro"/>
</dbReference>
<proteinExistence type="inferred from homology"/>
<organism evidence="4 5">
    <name type="scientific">Paragonimus heterotremus</name>
    <dbReference type="NCBI Taxonomy" id="100268"/>
    <lineage>
        <taxon>Eukaryota</taxon>
        <taxon>Metazoa</taxon>
        <taxon>Spiralia</taxon>
        <taxon>Lophotrochozoa</taxon>
        <taxon>Platyhelminthes</taxon>
        <taxon>Trematoda</taxon>
        <taxon>Digenea</taxon>
        <taxon>Plagiorchiida</taxon>
        <taxon>Troglotremata</taxon>
        <taxon>Troglotrematidae</taxon>
        <taxon>Paragonimus</taxon>
    </lineage>
</organism>
<dbReference type="OrthoDB" id="29596at2759"/>
<dbReference type="SMART" id="SM00533">
    <property type="entry name" value="MUTSd"/>
    <property type="match status" value="1"/>
</dbReference>
<keyword evidence="5" id="KW-1185">Reference proteome</keyword>
<dbReference type="Gene3D" id="1.10.1420.10">
    <property type="match status" value="1"/>
</dbReference>
<reference evidence="4" key="1">
    <citation type="submission" date="2019-05" db="EMBL/GenBank/DDBJ databases">
        <title>Annotation for the trematode Paragonimus heterotremus.</title>
        <authorList>
            <person name="Choi Y.-J."/>
        </authorList>
    </citation>
    <scope>NUCLEOTIDE SEQUENCE</scope>
    <source>
        <strain evidence="4">LC</strain>
    </source>
</reference>
<dbReference type="EMBL" id="LUCH01002964">
    <property type="protein sequence ID" value="KAF5400716.1"/>
    <property type="molecule type" value="Genomic_DNA"/>
</dbReference>
<keyword evidence="2" id="KW-0175">Coiled coil</keyword>